<feature type="signal peptide" evidence="1">
    <location>
        <begin position="1"/>
        <end position="23"/>
    </location>
</feature>
<reference evidence="2 4" key="1">
    <citation type="submission" date="2017-11" db="EMBL/GenBank/DDBJ databases">
        <title>De novo assembly and phasing of dikaryotic genomes from two isolates of Puccinia coronata f. sp. avenae, the causal agent of oat crown rust.</title>
        <authorList>
            <person name="Miller M.E."/>
            <person name="Zhang Y."/>
            <person name="Omidvar V."/>
            <person name="Sperschneider J."/>
            <person name="Schwessinger B."/>
            <person name="Raley C."/>
            <person name="Palmer J.M."/>
            <person name="Garnica D."/>
            <person name="Upadhyaya N."/>
            <person name="Rathjen J."/>
            <person name="Taylor J.M."/>
            <person name="Park R.F."/>
            <person name="Dodds P.N."/>
            <person name="Hirsch C.D."/>
            <person name="Kianian S.F."/>
            <person name="Figueroa M."/>
        </authorList>
    </citation>
    <scope>NUCLEOTIDE SEQUENCE [LARGE SCALE GENOMIC DNA]</scope>
    <source>
        <strain evidence="2">12SD80</strain>
    </source>
</reference>
<comment type="caution">
    <text evidence="2">The sequence shown here is derived from an EMBL/GenBank/DDBJ whole genome shotgun (WGS) entry which is preliminary data.</text>
</comment>
<evidence type="ECO:0000256" key="1">
    <source>
        <dbReference type="SAM" id="SignalP"/>
    </source>
</evidence>
<evidence type="ECO:0000313" key="3">
    <source>
        <dbReference type="EMBL" id="PLW46924.1"/>
    </source>
</evidence>
<accession>A0A2N5T9Z8</accession>
<proteinExistence type="predicted"/>
<dbReference type="Proteomes" id="UP000235392">
    <property type="component" value="Unassembled WGS sequence"/>
</dbReference>
<dbReference type="EMBL" id="PGCI01000669">
    <property type="protein sequence ID" value="PLW22286.1"/>
    <property type="molecule type" value="Genomic_DNA"/>
</dbReference>
<dbReference type="AlphaFoldDB" id="A0A2N5T9Z8"/>
<dbReference type="EMBL" id="PGCI01000035">
    <property type="protein sequence ID" value="PLW46924.1"/>
    <property type="molecule type" value="Genomic_DNA"/>
</dbReference>
<organism evidence="2 4">
    <name type="scientific">Puccinia coronata f. sp. avenae</name>
    <dbReference type="NCBI Taxonomy" id="200324"/>
    <lineage>
        <taxon>Eukaryota</taxon>
        <taxon>Fungi</taxon>
        <taxon>Dikarya</taxon>
        <taxon>Basidiomycota</taxon>
        <taxon>Pucciniomycotina</taxon>
        <taxon>Pucciniomycetes</taxon>
        <taxon>Pucciniales</taxon>
        <taxon>Pucciniaceae</taxon>
        <taxon>Puccinia</taxon>
    </lineage>
</organism>
<keyword evidence="1" id="KW-0732">Signal</keyword>
<feature type="chain" id="PRO_5014563345" evidence="1">
    <location>
        <begin position="24"/>
        <end position="142"/>
    </location>
</feature>
<gene>
    <name evidence="3" type="ORF">PCASD_08133</name>
    <name evidence="2" type="ORF">PCASD_16996</name>
</gene>
<protein>
    <submittedName>
        <fullName evidence="2">Uncharacterized protein</fullName>
    </submittedName>
</protein>
<evidence type="ECO:0000313" key="4">
    <source>
        <dbReference type="Proteomes" id="UP000235392"/>
    </source>
</evidence>
<name>A0A2N5T9Z8_9BASI</name>
<evidence type="ECO:0000313" key="2">
    <source>
        <dbReference type="EMBL" id="PLW22286.1"/>
    </source>
</evidence>
<sequence>MFFTLRSIVIMVELLHLIPSSISMALVRRQEDMVLGLTHVPTERPRGQLIPGNVGQDRSGHIAAEREIGGPSAREGLTAEEELKNLKVEPYNMGVVDAVNDMVNSPAAQAFMNWRFTMDLIDHVVKGRVWEYLTSPWRHLFY</sequence>